<feature type="domain" description="GCK" evidence="1">
    <location>
        <begin position="107"/>
        <end position="185"/>
    </location>
</feature>
<reference evidence="3" key="1">
    <citation type="journal article" date="2013" name="Nat. Genet.">
        <title>The Capsella rubella genome and the genomic consequences of rapid mating system evolution.</title>
        <authorList>
            <person name="Slotte T."/>
            <person name="Hazzouri K.M."/>
            <person name="Agren J.A."/>
            <person name="Koenig D."/>
            <person name="Maumus F."/>
            <person name="Guo Y.L."/>
            <person name="Steige K."/>
            <person name="Platts A.E."/>
            <person name="Escobar J.S."/>
            <person name="Newman L.K."/>
            <person name="Wang W."/>
            <person name="Mandakova T."/>
            <person name="Vello E."/>
            <person name="Smith L.M."/>
            <person name="Henz S.R."/>
            <person name="Steffen J."/>
            <person name="Takuno S."/>
            <person name="Brandvain Y."/>
            <person name="Coop G."/>
            <person name="Andolfatto P."/>
            <person name="Hu T.T."/>
            <person name="Blanchette M."/>
            <person name="Clark R.M."/>
            <person name="Quesneville H."/>
            <person name="Nordborg M."/>
            <person name="Gaut B.S."/>
            <person name="Lysak M.A."/>
            <person name="Jenkins J."/>
            <person name="Grimwood J."/>
            <person name="Chapman J."/>
            <person name="Prochnik S."/>
            <person name="Shu S."/>
            <person name="Rokhsar D."/>
            <person name="Schmutz J."/>
            <person name="Weigel D."/>
            <person name="Wright S.I."/>
        </authorList>
    </citation>
    <scope>NUCLEOTIDE SEQUENCE [LARGE SCALE GENOMIC DNA]</scope>
    <source>
        <strain evidence="3">cv. Monte Gargano</strain>
    </source>
</reference>
<feature type="domain" description="GCK" evidence="1">
    <location>
        <begin position="22"/>
        <end position="91"/>
    </location>
</feature>
<sequence length="193" mass="21970">MGIISSRHLKIEHRSHVSSSTWRRYDDFMKGGPCKEEFSLFQDCVHEAEKKRELTGPCYPILEKCMEAHSDYYQPILESDKAAEKILYEGLMKAFLPLTVPLNEMNEDANKFITFMEGGDCKESFTALRVNCDFTEEAGNNNEDLFTKCAGLFGTLLKCVADHSDYYHSIVSVTKATEEHLEKDLEALFSKAS</sequence>
<name>R0HDA7_9BRAS</name>
<organism evidence="2 3">
    <name type="scientific">Capsella rubella</name>
    <dbReference type="NCBI Taxonomy" id="81985"/>
    <lineage>
        <taxon>Eukaryota</taxon>
        <taxon>Viridiplantae</taxon>
        <taxon>Streptophyta</taxon>
        <taxon>Embryophyta</taxon>
        <taxon>Tracheophyta</taxon>
        <taxon>Spermatophyta</taxon>
        <taxon>Magnoliopsida</taxon>
        <taxon>eudicotyledons</taxon>
        <taxon>Gunneridae</taxon>
        <taxon>Pentapetalae</taxon>
        <taxon>rosids</taxon>
        <taxon>malvids</taxon>
        <taxon>Brassicales</taxon>
        <taxon>Brassicaceae</taxon>
        <taxon>Camelineae</taxon>
        <taxon>Capsella</taxon>
    </lineage>
</organism>
<dbReference type="Proteomes" id="UP000029121">
    <property type="component" value="Unassembled WGS sequence"/>
</dbReference>
<dbReference type="EMBL" id="KB870810">
    <property type="protein sequence ID" value="EOA23010.1"/>
    <property type="molecule type" value="Genomic_DNA"/>
</dbReference>
<evidence type="ECO:0000313" key="3">
    <source>
        <dbReference type="Proteomes" id="UP000029121"/>
    </source>
</evidence>
<dbReference type="OrthoDB" id="1021934at2759"/>
<protein>
    <recommendedName>
        <fullName evidence="1">GCK domain-containing protein</fullName>
    </recommendedName>
</protein>
<dbReference type="PANTHER" id="PTHR34357:SF2">
    <property type="entry name" value="F26F24.3-RELATED"/>
    <property type="match status" value="1"/>
</dbReference>
<evidence type="ECO:0000313" key="2">
    <source>
        <dbReference type="EMBL" id="EOA23010.1"/>
    </source>
</evidence>
<keyword evidence="3" id="KW-1185">Reference proteome</keyword>
<evidence type="ECO:0000259" key="1">
    <source>
        <dbReference type="SMART" id="SM01227"/>
    </source>
</evidence>
<dbReference type="AlphaFoldDB" id="R0HDA7"/>
<dbReference type="PANTHER" id="PTHR34357">
    <property type="entry name" value="F7A19.14 PROTEIN-RELATED"/>
    <property type="match status" value="1"/>
</dbReference>
<dbReference type="STRING" id="81985.R0HDA7"/>
<dbReference type="SMART" id="SM01227">
    <property type="entry name" value="GCK"/>
    <property type="match status" value="2"/>
</dbReference>
<gene>
    <name evidence="2" type="ORF">CARUB_v10003759mg</name>
</gene>
<dbReference type="Gene3D" id="1.10.287.2900">
    <property type="match status" value="1"/>
</dbReference>
<proteinExistence type="predicted"/>
<dbReference type="KEGG" id="crb:17881163"/>
<dbReference type="Pfam" id="PF07802">
    <property type="entry name" value="GCK"/>
    <property type="match status" value="2"/>
</dbReference>
<dbReference type="InterPro" id="IPR012891">
    <property type="entry name" value="GCK_dom"/>
</dbReference>
<accession>R0HDA7</accession>